<reference evidence="2" key="1">
    <citation type="submission" date="2015-02" db="EMBL/GenBank/DDBJ databases">
        <authorList>
            <person name="Ju K.-S."/>
            <person name="Doroghazi J.R."/>
            <person name="Metcalf W."/>
        </authorList>
    </citation>
    <scope>NUCLEOTIDE SEQUENCE [LARGE SCALE GENOMIC DNA]</scope>
    <source>
        <strain evidence="2">NRRL B-16380</strain>
    </source>
</reference>
<dbReference type="EMBL" id="JYJH01000004">
    <property type="protein sequence ID" value="KJK40232.1"/>
    <property type="molecule type" value="Genomic_DNA"/>
</dbReference>
<dbReference type="Pfam" id="PF06152">
    <property type="entry name" value="Phage_min_cap2"/>
    <property type="match status" value="1"/>
</dbReference>
<protein>
    <submittedName>
        <fullName evidence="1">Capsid protein</fullName>
    </submittedName>
</protein>
<dbReference type="AlphaFoldDB" id="A0A0M2GQV9"/>
<evidence type="ECO:0000313" key="1">
    <source>
        <dbReference type="EMBL" id="KJK40232.1"/>
    </source>
</evidence>
<gene>
    <name evidence="1" type="ORF">UK15_07725</name>
</gene>
<accession>A0A0M2GQV9</accession>
<keyword evidence="2" id="KW-1185">Reference proteome</keyword>
<dbReference type="GO" id="GO:0005198">
    <property type="term" value="F:structural molecule activity"/>
    <property type="evidence" value="ECO:0007669"/>
    <property type="project" value="InterPro"/>
</dbReference>
<dbReference type="InterPro" id="IPR009319">
    <property type="entry name" value="Phage_A118_VSP1"/>
</dbReference>
<dbReference type="Proteomes" id="UP000034786">
    <property type="component" value="Unassembled WGS sequence"/>
</dbReference>
<dbReference type="PATRIC" id="fig|284040.3.peg.4832"/>
<dbReference type="RefSeq" id="WP_031137628.1">
    <property type="nucleotide sequence ID" value="NZ_JYJH01000004.1"/>
</dbReference>
<organism evidence="1 2">
    <name type="scientific">Streptomyces variegatus</name>
    <dbReference type="NCBI Taxonomy" id="284040"/>
    <lineage>
        <taxon>Bacteria</taxon>
        <taxon>Bacillati</taxon>
        <taxon>Actinomycetota</taxon>
        <taxon>Actinomycetes</taxon>
        <taxon>Kitasatosporales</taxon>
        <taxon>Streptomycetaceae</taxon>
        <taxon>Streptomyces</taxon>
    </lineage>
</organism>
<sequence length="371" mass="39843">MPVSPDLAEDLAAAVADLYEAAEGVLLEKLRKALAAGIDSPAWVVQKLASVGNLQAAIEEVLAALQLDASGAIHEALSEAYERGQQAAVAELGALGVGQTAAAAAVLPTAPVVDRLAAAVINDTGPVYLRILRTTMDTYREVIGRAAAAPALGAQTRRQAAQSALDAFADRGVKGFIDSRGRSWELRSYVEMAMRSAVGRAAVEAHSDRLGAAGVDLVIVSQAPEECPLCRPWERKILTRDGRAGARDIELEHAAEDGEMVTVPVAGSLDEARAAGLLHPNCRHSVSAYLPGVSRVPKAQPSRGTYEDSQKQRYLERQVRRWKRREQTAMDEQQAKVARARARAYQARVRELIAATGLPRKSHREQLTTAR</sequence>
<name>A0A0M2GQV9_9ACTN</name>
<comment type="caution">
    <text evidence="1">The sequence shown here is derived from an EMBL/GenBank/DDBJ whole genome shotgun (WGS) entry which is preliminary data.</text>
</comment>
<evidence type="ECO:0000313" key="2">
    <source>
        <dbReference type="Proteomes" id="UP000034786"/>
    </source>
</evidence>
<dbReference type="STRING" id="284040.UK15_07725"/>
<proteinExistence type="predicted"/>